<keyword evidence="2" id="KW-1185">Reference proteome</keyword>
<dbReference type="EMBL" id="SMOL01000781">
    <property type="protein sequence ID" value="KAB2594684.1"/>
    <property type="molecule type" value="Genomic_DNA"/>
</dbReference>
<dbReference type="Proteomes" id="UP000327157">
    <property type="component" value="Chromosome 7"/>
</dbReference>
<accession>A0A5N5F7R1</accession>
<keyword evidence="1" id="KW-0482">Metalloprotease</keyword>
<dbReference type="AlphaFoldDB" id="A0A5N5F7R1"/>
<evidence type="ECO:0000313" key="2">
    <source>
        <dbReference type="Proteomes" id="UP000327157"/>
    </source>
</evidence>
<keyword evidence="1" id="KW-0378">Hydrolase</keyword>
<gene>
    <name evidence="1" type="ORF">D8674_030134</name>
</gene>
<dbReference type="GO" id="GO:0008237">
    <property type="term" value="F:metallopeptidase activity"/>
    <property type="evidence" value="ECO:0007669"/>
    <property type="project" value="UniProtKB-KW"/>
</dbReference>
<reference evidence="1 2" key="3">
    <citation type="submission" date="2019-11" db="EMBL/GenBank/DDBJ databases">
        <title>A de novo genome assembly of a pear dwarfing rootstock.</title>
        <authorList>
            <person name="Wang F."/>
            <person name="Wang J."/>
            <person name="Li S."/>
            <person name="Zhang Y."/>
            <person name="Fang M."/>
            <person name="Ma L."/>
            <person name="Zhao Y."/>
            <person name="Jiang S."/>
        </authorList>
    </citation>
    <scope>NUCLEOTIDE SEQUENCE [LARGE SCALE GENOMIC DNA]</scope>
    <source>
        <strain evidence="1">S2</strain>
        <tissue evidence="1">Leaf</tissue>
    </source>
</reference>
<organism evidence="1 2">
    <name type="scientific">Pyrus ussuriensis x Pyrus communis</name>
    <dbReference type="NCBI Taxonomy" id="2448454"/>
    <lineage>
        <taxon>Eukaryota</taxon>
        <taxon>Viridiplantae</taxon>
        <taxon>Streptophyta</taxon>
        <taxon>Embryophyta</taxon>
        <taxon>Tracheophyta</taxon>
        <taxon>Spermatophyta</taxon>
        <taxon>Magnoliopsida</taxon>
        <taxon>eudicotyledons</taxon>
        <taxon>Gunneridae</taxon>
        <taxon>Pentapetalae</taxon>
        <taxon>rosids</taxon>
        <taxon>fabids</taxon>
        <taxon>Rosales</taxon>
        <taxon>Rosaceae</taxon>
        <taxon>Amygdaloideae</taxon>
        <taxon>Maleae</taxon>
        <taxon>Pyrus</taxon>
    </lineage>
</organism>
<protein>
    <submittedName>
        <fullName evidence="1">ATP-dependent zinc metalloprotease FTSH 9</fullName>
    </submittedName>
</protein>
<dbReference type="OrthoDB" id="1733670at2759"/>
<comment type="caution">
    <text evidence="1">The sequence shown here is derived from an EMBL/GenBank/DDBJ whole genome shotgun (WGS) entry which is preliminary data.</text>
</comment>
<reference evidence="2" key="2">
    <citation type="submission" date="2019-10" db="EMBL/GenBank/DDBJ databases">
        <title>A de novo genome assembly of a pear dwarfing rootstock.</title>
        <authorList>
            <person name="Wang F."/>
            <person name="Wang J."/>
            <person name="Li S."/>
            <person name="Zhang Y."/>
            <person name="Fang M."/>
            <person name="Ma L."/>
            <person name="Zhao Y."/>
            <person name="Jiang S."/>
        </authorList>
    </citation>
    <scope>NUCLEOTIDE SEQUENCE [LARGE SCALE GENOMIC DNA]</scope>
</reference>
<name>A0A5N5F7R1_9ROSA</name>
<sequence>MKDAETKRIKELEERLENKANLQLERQLVMASYLSRALLTLRGKLRGTEWDPENSHRIDFSDFWRLLNSNNVQYMEYSKYGQTISGRNLFS</sequence>
<dbReference type="GO" id="GO:0006508">
    <property type="term" value="P:proteolysis"/>
    <property type="evidence" value="ECO:0007669"/>
    <property type="project" value="UniProtKB-KW"/>
</dbReference>
<evidence type="ECO:0000313" key="1">
    <source>
        <dbReference type="EMBL" id="KAB2594684.1"/>
    </source>
</evidence>
<keyword evidence="1" id="KW-0645">Protease</keyword>
<proteinExistence type="predicted"/>
<reference evidence="1 2" key="1">
    <citation type="submission" date="2019-09" db="EMBL/GenBank/DDBJ databases">
        <authorList>
            <person name="Ou C."/>
        </authorList>
    </citation>
    <scope>NUCLEOTIDE SEQUENCE [LARGE SCALE GENOMIC DNA]</scope>
    <source>
        <strain evidence="1">S2</strain>
        <tissue evidence="1">Leaf</tissue>
    </source>
</reference>